<feature type="transmembrane region" description="Helical" evidence="5">
    <location>
        <begin position="79"/>
        <end position="98"/>
    </location>
</feature>
<keyword evidence="7" id="KW-0436">Ligase</keyword>
<feature type="transmembrane region" description="Helical" evidence="5">
    <location>
        <begin position="234"/>
        <end position="260"/>
    </location>
</feature>
<dbReference type="GO" id="GO:0016874">
    <property type="term" value="F:ligase activity"/>
    <property type="evidence" value="ECO:0007669"/>
    <property type="project" value="UniProtKB-KW"/>
</dbReference>
<keyword evidence="8" id="KW-1185">Reference proteome</keyword>
<feature type="transmembrane region" description="Helical" evidence="5">
    <location>
        <begin position="188"/>
        <end position="205"/>
    </location>
</feature>
<dbReference type="Pfam" id="PF04932">
    <property type="entry name" value="Wzy_C"/>
    <property type="match status" value="1"/>
</dbReference>
<comment type="subcellular location">
    <subcellularLocation>
        <location evidence="1">Membrane</location>
        <topology evidence="1">Multi-pass membrane protein</topology>
    </subcellularLocation>
</comment>
<name>A0ABS8BN89_9NEIS</name>
<keyword evidence="4 5" id="KW-0472">Membrane</keyword>
<feature type="domain" description="O-antigen ligase-related" evidence="6">
    <location>
        <begin position="234"/>
        <end position="363"/>
    </location>
</feature>
<keyword evidence="3 5" id="KW-1133">Transmembrane helix</keyword>
<proteinExistence type="predicted"/>
<dbReference type="Proteomes" id="UP001198034">
    <property type="component" value="Unassembled WGS sequence"/>
</dbReference>
<dbReference type="EMBL" id="JAJAWG010000010">
    <property type="protein sequence ID" value="MCB5197188.1"/>
    <property type="molecule type" value="Genomic_DNA"/>
</dbReference>
<sequence length="457" mass="51031">MQYVVYIALLVTAISVWQHSAKYALIRAYLPILLLLPDCYRAMTPGLPDPSFNQAAILPIFVAVIVSQYKYWRPSITDGLVFGFAFFVAYSEYSNAGYAEAQNLMFAMLTSVLAPYFAARMCLENQDDDIATARVFVISCVIVSAVSIYQFRFGLNPWSLLFGPFFPGQGTGWVTTFRYGVARIAGPYSHAILAGIMLAMAWRLARWLEWGKFWEAQMRHIRLPGKKSNWVNGLLLLGIVMTIARGPWLGGAAGGILMWVSRGKERGKRLKLVLCVFVVGGLIGQAVLDSYLDIKPGTVMTMSQESAMYRKELMEKYEAIALDHAAIGWGRNTWPKVGGMESIDNYYLLLALMHGIIALIFLILLMVWMVVRLVIRGLHDPAAPNSLPFTFAGIIVMVFISLGTVYLGEQPMPALFFIIGWAEALLKRNAVRSPTLSIEIANRTTLGLNRGFRHVMR</sequence>
<evidence type="ECO:0000256" key="1">
    <source>
        <dbReference type="ARBA" id="ARBA00004141"/>
    </source>
</evidence>
<organism evidence="7 8">
    <name type="scientific">Deefgea salmonis</name>
    <dbReference type="NCBI Taxonomy" id="2875502"/>
    <lineage>
        <taxon>Bacteria</taxon>
        <taxon>Pseudomonadati</taxon>
        <taxon>Pseudomonadota</taxon>
        <taxon>Betaproteobacteria</taxon>
        <taxon>Neisseriales</taxon>
        <taxon>Chitinibacteraceae</taxon>
        <taxon>Deefgea</taxon>
    </lineage>
</organism>
<feature type="transmembrane region" description="Helical" evidence="5">
    <location>
        <begin position="346"/>
        <end position="375"/>
    </location>
</feature>
<dbReference type="RefSeq" id="WP_226764915.1">
    <property type="nucleotide sequence ID" value="NZ_JAJAWG010000010.1"/>
</dbReference>
<evidence type="ECO:0000256" key="5">
    <source>
        <dbReference type="SAM" id="Phobius"/>
    </source>
</evidence>
<evidence type="ECO:0000313" key="8">
    <source>
        <dbReference type="Proteomes" id="UP001198034"/>
    </source>
</evidence>
<evidence type="ECO:0000313" key="7">
    <source>
        <dbReference type="EMBL" id="MCB5197188.1"/>
    </source>
</evidence>
<dbReference type="InterPro" id="IPR051533">
    <property type="entry name" value="WaaL-like"/>
</dbReference>
<feature type="transmembrane region" description="Helical" evidence="5">
    <location>
        <begin position="272"/>
        <end position="292"/>
    </location>
</feature>
<protein>
    <submittedName>
        <fullName evidence="7">O-antigen ligase family protein</fullName>
    </submittedName>
</protein>
<evidence type="ECO:0000259" key="6">
    <source>
        <dbReference type="Pfam" id="PF04932"/>
    </source>
</evidence>
<comment type="caution">
    <text evidence="7">The sequence shown here is derived from an EMBL/GenBank/DDBJ whole genome shotgun (WGS) entry which is preliminary data.</text>
</comment>
<dbReference type="PANTHER" id="PTHR37422">
    <property type="entry name" value="TEICHURONIC ACID BIOSYNTHESIS PROTEIN TUAE"/>
    <property type="match status" value="1"/>
</dbReference>
<feature type="transmembrane region" description="Helical" evidence="5">
    <location>
        <begin position="387"/>
        <end position="407"/>
    </location>
</feature>
<evidence type="ECO:0000256" key="3">
    <source>
        <dbReference type="ARBA" id="ARBA00022989"/>
    </source>
</evidence>
<gene>
    <name evidence="7" type="ORF">LG219_13025</name>
</gene>
<accession>A0ABS8BN89</accession>
<feature type="transmembrane region" description="Helical" evidence="5">
    <location>
        <begin position="104"/>
        <end position="123"/>
    </location>
</feature>
<dbReference type="PANTHER" id="PTHR37422:SF13">
    <property type="entry name" value="LIPOPOLYSACCHARIDE BIOSYNTHESIS PROTEIN PA4999-RELATED"/>
    <property type="match status" value="1"/>
</dbReference>
<feature type="transmembrane region" description="Helical" evidence="5">
    <location>
        <begin position="52"/>
        <end position="72"/>
    </location>
</feature>
<evidence type="ECO:0000256" key="2">
    <source>
        <dbReference type="ARBA" id="ARBA00022692"/>
    </source>
</evidence>
<reference evidence="7 8" key="1">
    <citation type="submission" date="2021-10" db="EMBL/GenBank/DDBJ databases">
        <authorList>
            <person name="Chen M."/>
        </authorList>
    </citation>
    <scope>NUCLEOTIDE SEQUENCE [LARGE SCALE GENOMIC DNA]</scope>
    <source>
        <strain evidence="7 8">H3-26</strain>
    </source>
</reference>
<keyword evidence="2 5" id="KW-0812">Transmembrane</keyword>
<feature type="transmembrane region" description="Helical" evidence="5">
    <location>
        <begin position="135"/>
        <end position="152"/>
    </location>
</feature>
<evidence type="ECO:0000256" key="4">
    <source>
        <dbReference type="ARBA" id="ARBA00023136"/>
    </source>
</evidence>
<dbReference type="InterPro" id="IPR007016">
    <property type="entry name" value="O-antigen_ligase-rel_domated"/>
</dbReference>